<dbReference type="Proteomes" id="UP000254701">
    <property type="component" value="Unassembled WGS sequence"/>
</dbReference>
<evidence type="ECO:0000313" key="3">
    <source>
        <dbReference type="Proteomes" id="UP000254701"/>
    </source>
</evidence>
<gene>
    <name evidence="2" type="ORF">NCTC10684_05097</name>
</gene>
<name>A0A381ILH7_AMIAI</name>
<sequence length="166" mass="18250">MCCAGWGCTGWPGSIPGSPVLRYQRQRPGELIHVDIKTLGRIDGVGHRITGQHQGHHRSRGIGYEHVHVAIDDVSRLAYVELLPSLGREDATGILNRALAWYARLGAKVERVMTDNGSAYRSKLFAQALGNALRLSDGRTTDARTLSNSQSVRRLFRHGVGLNDAR</sequence>
<evidence type="ECO:0000313" key="2">
    <source>
        <dbReference type="EMBL" id="SUY28339.1"/>
    </source>
</evidence>
<evidence type="ECO:0000259" key="1">
    <source>
        <dbReference type="PROSITE" id="PS50994"/>
    </source>
</evidence>
<dbReference type="GO" id="GO:0003676">
    <property type="term" value="F:nucleic acid binding"/>
    <property type="evidence" value="ECO:0007669"/>
    <property type="project" value="InterPro"/>
</dbReference>
<feature type="domain" description="Integrase catalytic" evidence="1">
    <location>
        <begin position="24"/>
        <end position="127"/>
    </location>
</feature>
<protein>
    <submittedName>
        <fullName evidence="2">Integrase core domain</fullName>
    </submittedName>
</protein>
<dbReference type="Gene3D" id="3.30.420.10">
    <property type="entry name" value="Ribonuclease H-like superfamily/Ribonuclease H"/>
    <property type="match status" value="1"/>
</dbReference>
<dbReference type="InterPro" id="IPR012337">
    <property type="entry name" value="RNaseH-like_sf"/>
</dbReference>
<dbReference type="PROSITE" id="PS50994">
    <property type="entry name" value="INTEGRASE"/>
    <property type="match status" value="1"/>
</dbReference>
<dbReference type="OrthoDB" id="9803878at2"/>
<dbReference type="EMBL" id="UFSM01000002">
    <property type="protein sequence ID" value="SUY28339.1"/>
    <property type="molecule type" value="Genomic_DNA"/>
</dbReference>
<organism evidence="2 3">
    <name type="scientific">Aminobacter aminovorans</name>
    <name type="common">Chelatobacter heintzii</name>
    <dbReference type="NCBI Taxonomy" id="83263"/>
    <lineage>
        <taxon>Bacteria</taxon>
        <taxon>Pseudomonadati</taxon>
        <taxon>Pseudomonadota</taxon>
        <taxon>Alphaproteobacteria</taxon>
        <taxon>Hyphomicrobiales</taxon>
        <taxon>Phyllobacteriaceae</taxon>
        <taxon>Aminobacter</taxon>
    </lineage>
</organism>
<reference evidence="2 3" key="1">
    <citation type="submission" date="2018-06" db="EMBL/GenBank/DDBJ databases">
        <authorList>
            <consortium name="Pathogen Informatics"/>
            <person name="Doyle S."/>
        </authorList>
    </citation>
    <scope>NUCLEOTIDE SEQUENCE [LARGE SCALE GENOMIC DNA]</scope>
    <source>
        <strain evidence="2 3">NCTC10684</strain>
    </source>
</reference>
<proteinExistence type="predicted"/>
<dbReference type="InterPro" id="IPR001584">
    <property type="entry name" value="Integrase_cat-core"/>
</dbReference>
<dbReference type="Pfam" id="PF00665">
    <property type="entry name" value="rve"/>
    <property type="match status" value="1"/>
</dbReference>
<dbReference type="GO" id="GO:0015074">
    <property type="term" value="P:DNA integration"/>
    <property type="evidence" value="ECO:0007669"/>
    <property type="project" value="InterPro"/>
</dbReference>
<dbReference type="SUPFAM" id="SSF53098">
    <property type="entry name" value="Ribonuclease H-like"/>
    <property type="match status" value="1"/>
</dbReference>
<accession>A0A381ILH7</accession>
<dbReference type="AlphaFoldDB" id="A0A381ILH7"/>
<dbReference type="InterPro" id="IPR036397">
    <property type="entry name" value="RNaseH_sf"/>
</dbReference>